<reference evidence="1 2" key="1">
    <citation type="submission" date="2014-04" db="EMBL/GenBank/DDBJ databases">
        <authorList>
            <consortium name="DOE Joint Genome Institute"/>
            <person name="Kuo A."/>
            <person name="Kohler A."/>
            <person name="Costa M.D."/>
            <person name="Nagy L.G."/>
            <person name="Floudas D."/>
            <person name="Copeland A."/>
            <person name="Barry K.W."/>
            <person name="Cichocki N."/>
            <person name="Veneault-Fourrey C."/>
            <person name="LaButti K."/>
            <person name="Lindquist E.A."/>
            <person name="Lipzen A."/>
            <person name="Lundell T."/>
            <person name="Morin E."/>
            <person name="Murat C."/>
            <person name="Sun H."/>
            <person name="Tunlid A."/>
            <person name="Henrissat B."/>
            <person name="Grigoriev I.V."/>
            <person name="Hibbett D.S."/>
            <person name="Martin F."/>
            <person name="Nordberg H.P."/>
            <person name="Cantor M.N."/>
            <person name="Hua S.X."/>
        </authorList>
    </citation>
    <scope>NUCLEOTIDE SEQUENCE [LARGE SCALE GENOMIC DNA]</scope>
    <source>
        <strain evidence="1 2">441</strain>
    </source>
</reference>
<organism evidence="1 2">
    <name type="scientific">Pisolithus microcarpus 441</name>
    <dbReference type="NCBI Taxonomy" id="765257"/>
    <lineage>
        <taxon>Eukaryota</taxon>
        <taxon>Fungi</taxon>
        <taxon>Dikarya</taxon>
        <taxon>Basidiomycota</taxon>
        <taxon>Agaricomycotina</taxon>
        <taxon>Agaricomycetes</taxon>
        <taxon>Agaricomycetidae</taxon>
        <taxon>Boletales</taxon>
        <taxon>Sclerodermatineae</taxon>
        <taxon>Pisolithaceae</taxon>
        <taxon>Pisolithus</taxon>
    </lineage>
</organism>
<name>A0A0C9Y2A3_9AGAM</name>
<dbReference type="AlphaFoldDB" id="A0A0C9Y2A3"/>
<dbReference type="Proteomes" id="UP000054018">
    <property type="component" value="Unassembled WGS sequence"/>
</dbReference>
<dbReference type="EMBL" id="KN833796">
    <property type="protein sequence ID" value="KIK18850.1"/>
    <property type="molecule type" value="Genomic_DNA"/>
</dbReference>
<feature type="non-terminal residue" evidence="1">
    <location>
        <position position="1"/>
    </location>
</feature>
<sequence>HTILYFRANNHKTDSLSVESNETPRDCIEQHGHEQQTRQGCKGDRDTNIAKGSSHCFAITEGLST</sequence>
<protein>
    <submittedName>
        <fullName evidence="1">Uncharacterized protein</fullName>
    </submittedName>
</protein>
<gene>
    <name evidence="1" type="ORF">PISMIDRAFT_683916</name>
</gene>
<accession>A0A0C9Y2A3</accession>
<reference evidence="2" key="2">
    <citation type="submission" date="2015-01" db="EMBL/GenBank/DDBJ databases">
        <title>Evolutionary Origins and Diversification of the Mycorrhizal Mutualists.</title>
        <authorList>
            <consortium name="DOE Joint Genome Institute"/>
            <consortium name="Mycorrhizal Genomics Consortium"/>
            <person name="Kohler A."/>
            <person name="Kuo A."/>
            <person name="Nagy L.G."/>
            <person name="Floudas D."/>
            <person name="Copeland A."/>
            <person name="Barry K.W."/>
            <person name="Cichocki N."/>
            <person name="Veneault-Fourrey C."/>
            <person name="LaButti K."/>
            <person name="Lindquist E.A."/>
            <person name="Lipzen A."/>
            <person name="Lundell T."/>
            <person name="Morin E."/>
            <person name="Murat C."/>
            <person name="Riley R."/>
            <person name="Ohm R."/>
            <person name="Sun H."/>
            <person name="Tunlid A."/>
            <person name="Henrissat B."/>
            <person name="Grigoriev I.V."/>
            <person name="Hibbett D.S."/>
            <person name="Martin F."/>
        </authorList>
    </citation>
    <scope>NUCLEOTIDE SEQUENCE [LARGE SCALE GENOMIC DNA]</scope>
    <source>
        <strain evidence="2">441</strain>
    </source>
</reference>
<keyword evidence="2" id="KW-1185">Reference proteome</keyword>
<proteinExistence type="predicted"/>
<dbReference type="HOGENOM" id="CLU_2855983_0_0_1"/>
<evidence type="ECO:0000313" key="2">
    <source>
        <dbReference type="Proteomes" id="UP000054018"/>
    </source>
</evidence>
<evidence type="ECO:0000313" key="1">
    <source>
        <dbReference type="EMBL" id="KIK18850.1"/>
    </source>
</evidence>
<dbReference type="OrthoDB" id="2657336at2759"/>